<evidence type="ECO:0000256" key="1">
    <source>
        <dbReference type="ARBA" id="ARBA00003088"/>
    </source>
</evidence>
<keyword evidence="9" id="KW-1185">Reference proteome</keyword>
<evidence type="ECO:0000256" key="6">
    <source>
        <dbReference type="ARBA" id="ARBA00031720"/>
    </source>
</evidence>
<evidence type="ECO:0000313" key="8">
    <source>
        <dbReference type="EMBL" id="ONN26431.1"/>
    </source>
</evidence>
<dbReference type="InterPro" id="IPR010173">
    <property type="entry name" value="CRISPR-assoc_Csm5"/>
</dbReference>
<dbReference type="PANTHER" id="PTHR38007">
    <property type="entry name" value="CRISPR SYSTEM CMS PROTEIN CSM5"/>
    <property type="match status" value="1"/>
</dbReference>
<dbReference type="InterPro" id="IPR005537">
    <property type="entry name" value="RAMP_III_fam"/>
</dbReference>
<gene>
    <name evidence="8" type="ORF">XJ44_08910</name>
</gene>
<evidence type="ECO:0000256" key="3">
    <source>
        <dbReference type="ARBA" id="ARBA00016113"/>
    </source>
</evidence>
<sequence length="364" mass="42774">MNKKISLKPLTILHIGSGEKLLPIFYVLRNNSYIRLKERSLKKLLKRHPEIKSSFYVDSRRLTVLKWEDYKNVLNDDDIWYICKRKFNYKIRGEVLENIKHPDGRFYIPGSSIKGSIRNGIMGYILMNNKNLRNKVEEKILNLLKNHKKNLNDATKILESSFRVGNFKDAKNDFLKFLKISDTNFTDKVAILALSVFVSNKDSFYQKNFNIFFEAILKNAEFESEVKFDEEGLKLFESKQGRFDNNLPRSLEDIFKMVDEFYRFVISKELEYIKNIKEKKEFFQKLTNKIEKIKAEKGYIMHIGYGGGLNAMSVFSVLSDDVKHEFAKVITKHPGTIPPISRRYLIDEEEKPISPIGWIKVELR</sequence>
<evidence type="ECO:0000259" key="7">
    <source>
        <dbReference type="Pfam" id="PF03787"/>
    </source>
</evidence>
<dbReference type="EMBL" id="LBFC01000024">
    <property type="protein sequence ID" value="ONN26431.1"/>
    <property type="molecule type" value="Genomic_DNA"/>
</dbReference>
<name>A0ABX3IF28_9BACT</name>
<dbReference type="NCBIfam" id="TIGR01899">
    <property type="entry name" value="cas_TM1807_csm5"/>
    <property type="match status" value="1"/>
</dbReference>
<dbReference type="Pfam" id="PF03787">
    <property type="entry name" value="RAMPs"/>
    <property type="match status" value="1"/>
</dbReference>
<proteinExistence type="inferred from homology"/>
<comment type="caution">
    <text evidence="8">The sequence shown here is derived from an EMBL/GenBank/DDBJ whole genome shotgun (WGS) entry which is preliminary data.</text>
</comment>
<feature type="domain" description="CRISPR type III-associated protein" evidence="7">
    <location>
        <begin position="7"/>
        <end position="308"/>
    </location>
</feature>
<keyword evidence="5" id="KW-0051">Antiviral defense</keyword>
<dbReference type="Proteomes" id="UP000242616">
    <property type="component" value="Unassembled WGS sequence"/>
</dbReference>
<evidence type="ECO:0000313" key="9">
    <source>
        <dbReference type="Proteomes" id="UP000242616"/>
    </source>
</evidence>
<evidence type="ECO:0000256" key="2">
    <source>
        <dbReference type="ARBA" id="ARBA00006680"/>
    </source>
</evidence>
<protein>
    <recommendedName>
        <fullName evidence="3">CRISPR system Cms protein Csm5</fullName>
    </recommendedName>
    <alternativeName>
        <fullName evidence="6">CRISPR type III A-associated protein Csm5</fullName>
    </alternativeName>
</protein>
<evidence type="ECO:0000256" key="4">
    <source>
        <dbReference type="ARBA" id="ARBA00022884"/>
    </source>
</evidence>
<reference evidence="8 9" key="1">
    <citation type="submission" date="2015-06" db="EMBL/GenBank/DDBJ databases">
        <title>Genome sequencing of Thermotogales isolates from hydrothermal vents.</title>
        <authorList>
            <person name="Haverkamp T.H."/>
            <person name="Kublanov I.V."/>
            <person name="Nesbo C.L."/>
        </authorList>
    </citation>
    <scope>NUCLEOTIDE SEQUENCE [LARGE SCALE GENOMIC DNA]</scope>
    <source>
        <strain evidence="9">ik275mar</strain>
    </source>
</reference>
<accession>A0ABX3IF28</accession>
<comment type="function">
    <text evidence="1">This subunit might be involved in maturation of a crRNA intermediate to its mature form.</text>
</comment>
<comment type="similarity">
    <text evidence="2">Belongs to the CRISPR-associated Csm5 family.</text>
</comment>
<organism evidence="8 9">
    <name type="scientific">Thermosipho affectus</name>
    <dbReference type="NCBI Taxonomy" id="660294"/>
    <lineage>
        <taxon>Bacteria</taxon>
        <taxon>Thermotogati</taxon>
        <taxon>Thermotogota</taxon>
        <taxon>Thermotogae</taxon>
        <taxon>Thermotogales</taxon>
        <taxon>Fervidobacteriaceae</taxon>
        <taxon>Thermosipho</taxon>
    </lineage>
</organism>
<keyword evidence="4" id="KW-0694">RNA-binding</keyword>
<dbReference type="PANTHER" id="PTHR38007:SF1">
    <property type="entry name" value="CRISPR SYSTEM CMS PROTEIN CSM5"/>
    <property type="match status" value="1"/>
</dbReference>
<dbReference type="RefSeq" id="WP_077198800.1">
    <property type="nucleotide sequence ID" value="NZ_LBFC01000024.1"/>
</dbReference>
<evidence type="ECO:0000256" key="5">
    <source>
        <dbReference type="ARBA" id="ARBA00023118"/>
    </source>
</evidence>